<name>A0A1H4IQX4_9MICO</name>
<reference evidence="2 3" key="1">
    <citation type="submission" date="2016-10" db="EMBL/GenBank/DDBJ databases">
        <authorList>
            <person name="de Groot N.N."/>
        </authorList>
    </citation>
    <scope>NUCLEOTIDE SEQUENCE [LARGE SCALE GENOMIC DNA]</scope>
    <source>
        <strain evidence="2 3">DSM 21799</strain>
    </source>
</reference>
<dbReference type="InterPro" id="IPR011990">
    <property type="entry name" value="TPR-like_helical_dom_sf"/>
</dbReference>
<dbReference type="InterPro" id="IPR027417">
    <property type="entry name" value="P-loop_NTPase"/>
</dbReference>
<dbReference type="Gene3D" id="1.25.40.10">
    <property type="entry name" value="Tetratricopeptide repeat domain"/>
    <property type="match status" value="1"/>
</dbReference>
<dbReference type="PRINTS" id="PR00364">
    <property type="entry name" value="DISEASERSIST"/>
</dbReference>
<dbReference type="AlphaFoldDB" id="A0A1H4IQX4"/>
<dbReference type="InterPro" id="IPR058852">
    <property type="entry name" value="HTH_77"/>
</dbReference>
<dbReference type="InterPro" id="IPR049945">
    <property type="entry name" value="AAA_22"/>
</dbReference>
<evidence type="ECO:0000313" key="3">
    <source>
        <dbReference type="Proteomes" id="UP000199183"/>
    </source>
</evidence>
<keyword evidence="3" id="KW-1185">Reference proteome</keyword>
<dbReference type="SUPFAM" id="SSF52540">
    <property type="entry name" value="P-loop containing nucleoside triphosphate hydrolases"/>
    <property type="match status" value="1"/>
</dbReference>
<gene>
    <name evidence="2" type="ORF">SAMN04489806_0164</name>
</gene>
<dbReference type="Pfam" id="PF25872">
    <property type="entry name" value="HTH_77"/>
    <property type="match status" value="1"/>
</dbReference>
<feature type="domain" description="Bacterial transcriptional activator" evidence="1">
    <location>
        <begin position="3"/>
        <end position="133"/>
    </location>
</feature>
<dbReference type="EMBL" id="FNRY01000001">
    <property type="protein sequence ID" value="SEB36383.1"/>
    <property type="molecule type" value="Genomic_DNA"/>
</dbReference>
<proteinExistence type="predicted"/>
<dbReference type="Pfam" id="PF03704">
    <property type="entry name" value="BTAD"/>
    <property type="match status" value="1"/>
</dbReference>
<dbReference type="GO" id="GO:0016887">
    <property type="term" value="F:ATP hydrolysis activity"/>
    <property type="evidence" value="ECO:0007669"/>
    <property type="project" value="InterPro"/>
</dbReference>
<dbReference type="STRING" id="640635.SAMN04489806_0164"/>
<accession>A0A1H4IQX4</accession>
<dbReference type="Pfam" id="PF13401">
    <property type="entry name" value="AAA_22"/>
    <property type="match status" value="1"/>
</dbReference>
<dbReference type="Proteomes" id="UP000199183">
    <property type="component" value="Unassembled WGS sequence"/>
</dbReference>
<organism evidence="2 3">
    <name type="scientific">Paramicrobacterium humi</name>
    <dbReference type="NCBI Taxonomy" id="640635"/>
    <lineage>
        <taxon>Bacteria</taxon>
        <taxon>Bacillati</taxon>
        <taxon>Actinomycetota</taxon>
        <taxon>Actinomycetes</taxon>
        <taxon>Micrococcales</taxon>
        <taxon>Microbacteriaceae</taxon>
        <taxon>Paramicrobacterium</taxon>
    </lineage>
</organism>
<dbReference type="SUPFAM" id="SSF48452">
    <property type="entry name" value="TPR-like"/>
    <property type="match status" value="1"/>
</dbReference>
<dbReference type="PANTHER" id="PTHR47691">
    <property type="entry name" value="REGULATOR-RELATED"/>
    <property type="match status" value="1"/>
</dbReference>
<evidence type="ECO:0000259" key="1">
    <source>
        <dbReference type="SMART" id="SM01043"/>
    </source>
</evidence>
<dbReference type="RefSeq" id="WP_176980680.1">
    <property type="nucleotide sequence ID" value="NZ_FNRY01000001.1"/>
</dbReference>
<dbReference type="SMART" id="SM01043">
    <property type="entry name" value="BTAD"/>
    <property type="match status" value="1"/>
</dbReference>
<evidence type="ECO:0000313" key="2">
    <source>
        <dbReference type="EMBL" id="SEB36383.1"/>
    </source>
</evidence>
<sequence>MTTDLSRARAASDSELGDALALWRGEPGADLGDAPVAADLRTEADRLRHRLEQRHAEELLADGRFDEAATILETLVRAAPLDEPIAVLRMRALDAAGRRNDALAAFAALRDALADALGTDPGPEAVAANAALLRASDAPRVRIGVRAATQPLLGRAADVAAVEADVRQHRLTTILGVGGLGKTSLAQEVARRSTLPRVAVVELAGTSSADDIMLTVAATLGIRTVTSVKRLADPLIRTDLRTRVATALGETETLLVLDNCEHLVDAAAAIARELLADVPGLRILATSRAPLSIAGEQVLPLLPLAASDADSAAVALFLERARAVRPQAELDIAAVVRICERLDGLPLAIELAAARVRVMSLDDIERRLRDRFALLTTVDRAAPERHRTLFAVIDWSWKLLEPAQRTLLQRLSLFSDGFTADAAAAVSGAGDVIDDLDALVMQSLVTVREESGGVRFRMLETVREFGRDRLADSGESKRVERAHLEWARAFCLERQPLLFGHAQLETMRAMTAETENLITVLRRAVASESAEVALAMFGALATFWSMRGDHEEVVSFGGDVVRLARRAEFTAADADAASIGLLIAALTFQFMEQPRVAMPAVGAVRRLWRAGLARDSRVGALLALILAIGGIHDEPQMAHVAETLEAIAAGDDAAAASIAAMFGANIAENNGELETALRLAHRTNRLAGTLGDTWLAAGSAMTLAQLYCENARPGDAEKWCLVAREGLTAIGALQDVRQVEWMLAVARVQRGDDALAHQLFDDDADLGGELRSIGSAVLAEIDMREGRPDAAAALYDAAVRSFAAPRERSSPWFAMALATHIIASLDAGAPRDGVAADVRRLRSRVRATLRLRPLGADQPILGAALLGLSRWALDAVPTLSLELLALAEVMTSRQDFTPLRREAHLAYAERTFGEAAVTAVRAHTAELGILGRVRRADELLADPRWRER</sequence>
<protein>
    <submittedName>
        <fullName evidence="2">Predicted ATPase</fullName>
    </submittedName>
</protein>
<dbReference type="PANTHER" id="PTHR47691:SF3">
    <property type="entry name" value="HTH-TYPE TRANSCRIPTIONAL REGULATOR RV0890C-RELATED"/>
    <property type="match status" value="1"/>
</dbReference>
<dbReference type="InterPro" id="IPR005158">
    <property type="entry name" value="BTAD"/>
</dbReference>